<evidence type="ECO:0000313" key="1">
    <source>
        <dbReference type="EMBL" id="KAK3604142.1"/>
    </source>
</evidence>
<reference evidence="1" key="3">
    <citation type="submission" date="2023-05" db="EMBL/GenBank/DDBJ databases">
        <authorList>
            <person name="Smith C.H."/>
        </authorList>
    </citation>
    <scope>NUCLEOTIDE SEQUENCE</scope>
    <source>
        <strain evidence="1">CHS0354</strain>
        <tissue evidence="1">Mantle</tissue>
    </source>
</reference>
<dbReference type="Proteomes" id="UP001195483">
    <property type="component" value="Unassembled WGS sequence"/>
</dbReference>
<keyword evidence="2" id="KW-1185">Reference proteome</keyword>
<protein>
    <submittedName>
        <fullName evidence="1">Uncharacterized protein</fullName>
    </submittedName>
</protein>
<gene>
    <name evidence="1" type="ORF">CHS0354_001949</name>
</gene>
<comment type="caution">
    <text evidence="1">The sequence shown here is derived from an EMBL/GenBank/DDBJ whole genome shotgun (WGS) entry which is preliminary data.</text>
</comment>
<proteinExistence type="predicted"/>
<evidence type="ECO:0000313" key="2">
    <source>
        <dbReference type="Proteomes" id="UP001195483"/>
    </source>
</evidence>
<accession>A0AAE0W8B7</accession>
<dbReference type="EMBL" id="JAEAOA010000186">
    <property type="protein sequence ID" value="KAK3604142.1"/>
    <property type="molecule type" value="Genomic_DNA"/>
</dbReference>
<reference evidence="1" key="1">
    <citation type="journal article" date="2021" name="Genome Biol. Evol.">
        <title>A High-Quality Reference Genome for a Parasitic Bivalve with Doubly Uniparental Inheritance (Bivalvia: Unionida).</title>
        <authorList>
            <person name="Smith C.H."/>
        </authorList>
    </citation>
    <scope>NUCLEOTIDE SEQUENCE</scope>
    <source>
        <strain evidence="1">CHS0354</strain>
    </source>
</reference>
<dbReference type="AlphaFoldDB" id="A0AAE0W8B7"/>
<organism evidence="1 2">
    <name type="scientific">Potamilus streckersoni</name>
    <dbReference type="NCBI Taxonomy" id="2493646"/>
    <lineage>
        <taxon>Eukaryota</taxon>
        <taxon>Metazoa</taxon>
        <taxon>Spiralia</taxon>
        <taxon>Lophotrochozoa</taxon>
        <taxon>Mollusca</taxon>
        <taxon>Bivalvia</taxon>
        <taxon>Autobranchia</taxon>
        <taxon>Heteroconchia</taxon>
        <taxon>Palaeoheterodonta</taxon>
        <taxon>Unionida</taxon>
        <taxon>Unionoidea</taxon>
        <taxon>Unionidae</taxon>
        <taxon>Ambleminae</taxon>
        <taxon>Lampsilini</taxon>
        <taxon>Potamilus</taxon>
    </lineage>
</organism>
<reference evidence="1" key="2">
    <citation type="journal article" date="2021" name="Genome Biol. Evol.">
        <title>Developing a high-quality reference genome for a parasitic bivalve with doubly uniparental inheritance (Bivalvia: Unionida).</title>
        <authorList>
            <person name="Smith C.H."/>
        </authorList>
    </citation>
    <scope>NUCLEOTIDE SEQUENCE</scope>
    <source>
        <strain evidence="1">CHS0354</strain>
        <tissue evidence="1">Mantle</tissue>
    </source>
</reference>
<sequence length="186" mass="19998">MNVQNTGVNLTTGLYELNKSGNDYSGSGNHAALYDPSWTINRQSRPNSAFRINKEDTDTYFTVPAAGTQRSGGFYRRFLGAYTFTPQNWAGLQTVTVTGLDDSLVDGITEYFVRFALSSSDSVFDGITVDSVKAFTIDNDRPDLIISTPDAVHEYGTVSEISVRLASPPSGTVEIAAASSNTGKGT</sequence>
<name>A0AAE0W8B7_9BIVA</name>